<dbReference type="STRING" id="37692.ATP_00038"/>
<dbReference type="EMBL" id="CU469464">
    <property type="protein sequence ID" value="CAP18225.1"/>
    <property type="molecule type" value="Genomic_DNA"/>
</dbReference>
<gene>
    <name evidence="4" type="ordered locus">ATP_00038</name>
</gene>
<keyword evidence="5" id="KW-1185">Reference proteome</keyword>
<dbReference type="HOGENOM" id="CLU_305817_0_0_14"/>
<feature type="transmembrane region" description="Helical" evidence="3">
    <location>
        <begin position="21"/>
        <end position="44"/>
    </location>
</feature>
<evidence type="ECO:0000313" key="5">
    <source>
        <dbReference type="Proteomes" id="UP000002020"/>
    </source>
</evidence>
<keyword evidence="3" id="KW-1133">Transmembrane helix</keyword>
<evidence type="ECO:0000256" key="1">
    <source>
        <dbReference type="SAM" id="Coils"/>
    </source>
</evidence>
<evidence type="ECO:0000256" key="3">
    <source>
        <dbReference type="SAM" id="Phobius"/>
    </source>
</evidence>
<feature type="compositionally biased region" description="Polar residues" evidence="2">
    <location>
        <begin position="80"/>
        <end position="90"/>
    </location>
</feature>
<feature type="coiled-coil region" evidence="1">
    <location>
        <begin position="817"/>
        <end position="844"/>
    </location>
</feature>
<evidence type="ECO:0000256" key="2">
    <source>
        <dbReference type="SAM" id="MobiDB-lite"/>
    </source>
</evidence>
<feature type="region of interest" description="Disordered" evidence="2">
    <location>
        <begin position="65"/>
        <end position="92"/>
    </location>
</feature>
<keyword evidence="3" id="KW-0812">Transmembrane</keyword>
<organism evidence="5">
    <name type="scientific">Phytoplasma mali (strain AT)</name>
    <dbReference type="NCBI Taxonomy" id="482235"/>
    <lineage>
        <taxon>Bacteria</taxon>
        <taxon>Bacillati</taxon>
        <taxon>Mycoplasmatota</taxon>
        <taxon>Mollicutes</taxon>
        <taxon>Acholeplasmatales</taxon>
        <taxon>Acholeplasmataceae</taxon>
        <taxon>Candidatus Phytoplasma</taxon>
        <taxon>16SrX (Apple proliferation group)</taxon>
    </lineage>
</organism>
<name>B3R061_PHYMT</name>
<accession>B3R061</accession>
<evidence type="ECO:0000313" key="4">
    <source>
        <dbReference type="EMBL" id="CAP18225.1"/>
    </source>
</evidence>
<keyword evidence="3" id="KW-0472">Membrane</keyword>
<proteinExistence type="predicted"/>
<dbReference type="KEGG" id="pml:ATP_00038"/>
<feature type="compositionally biased region" description="Basic and acidic residues" evidence="2">
    <location>
        <begin position="66"/>
        <end position="79"/>
    </location>
</feature>
<keyword evidence="1" id="KW-0175">Coiled coil</keyword>
<evidence type="ECO:0008006" key="6">
    <source>
        <dbReference type="Google" id="ProtNLM"/>
    </source>
</evidence>
<dbReference type="AlphaFoldDB" id="B3R061"/>
<sequence>MINSIDLKNFLKINLNYKNKFQFTIIYCLFFIIFCFQVLIFLNYSITLSASSLSFDNSLIETQNQQRREQEESFNERLKNNSNDFNSAIPKNNENNINLVVQNIETKKQQQREEQEKEFDERRKQFIEDYNNQGYQDLLSELKEPLIQEIYQKSLQKLSTTNSERNNSIQPPQFNDDDYKKIVLSYGGYGGFVDSNNIDYIRSKQKDNDKQNLKRTQIFSQTPRIANTQFRIEIMNDYHDDILIPLIKQDKENLKTFQEIILKLQSSTNNQKSLDIPSYQFKGIPMEEMEKFNTELALNDNNNFDIQKLDFPSLTKYIVDQSDSKFLQAIQEINQNINIDINKECSFLFSVEEETETKSSLLLKQVIEYLKLENNPIKNRETLIKNLTNRINDYYSKILVHNKKLEHLLTESSFLTTTNDVHEQQFPTLYSLYHRWHNKNYILKSESDLQTPNHINAEIKDIFQGLSERFIQQYTKILKSFEANKKYILLDLERQKKEIENTFTSNNNNGNNFFLQDKDVLIRLLEKDIKTINDDISEKNTSLEKQYNIIDAKIKDFIKFLSSVPKNSIQSLFNSTINDYYITKTSTFIKENSQFIETIRKENDEKSLIKSQIQQNICRLERLKTPHPFQQDQRTTSTIEHSKKLLNDSSKKLLDDINDMIKKINNSLNNKPQEAISILDTTLINNTFNDITQNSEHFLYQKINSLRHHDVLMLNVIDPLILKYKDIFETIEKIIQQNNDIIKRRQKDIISLSNIIKEESLILFDDEIKNREQVLQKFKDKYTKKYDSIQKNLLNDKQNFQKNKTTNDYYLVQVKNLNNLLESNNKIEQKIQSIQNLISKQLTQEQVLEKFFDQKKEDFNQIEQKLSSNELFKIHNSSLLSSPENIQNLKNLITNTKKDINAINQEIKSNIDNNTEQPLRSFIQNNDEYSLCQNWIIELLNFNHNVNDINILQNLDISKTEGHKKYLYV</sequence>
<dbReference type="Proteomes" id="UP000002020">
    <property type="component" value="Chromosome"/>
</dbReference>
<reference evidence="4 5" key="1">
    <citation type="journal article" date="2008" name="BMC Genomics">
        <title>The linear chromosome of the plant-pathogenic mycoplasma 'Candidatus Phytoplasma mali'.</title>
        <authorList>
            <person name="Kube M."/>
            <person name="Schneider B."/>
            <person name="Kuhl H."/>
            <person name="Dandekar T."/>
            <person name="Heitmann K."/>
            <person name="Migdoll A.M."/>
            <person name="Reinhardt R."/>
            <person name="Seemueller E."/>
        </authorList>
    </citation>
    <scope>NUCLEOTIDE SEQUENCE [LARGE SCALE GENOMIC DNA]</scope>
    <source>
        <strain evidence="4 5">AT</strain>
    </source>
</reference>
<protein>
    <recommendedName>
        <fullName evidence="6">Transmembrane protein</fullName>
    </recommendedName>
</protein>